<dbReference type="Proteomes" id="UP001163046">
    <property type="component" value="Unassembled WGS sequence"/>
</dbReference>
<feature type="compositionally biased region" description="Polar residues" evidence="1">
    <location>
        <begin position="93"/>
        <end position="102"/>
    </location>
</feature>
<evidence type="ECO:0000313" key="3">
    <source>
        <dbReference type="Proteomes" id="UP001163046"/>
    </source>
</evidence>
<proteinExistence type="predicted"/>
<evidence type="ECO:0000313" key="2">
    <source>
        <dbReference type="EMBL" id="KAJ7379819.1"/>
    </source>
</evidence>
<feature type="region of interest" description="Disordered" evidence="1">
    <location>
        <begin position="72"/>
        <end position="115"/>
    </location>
</feature>
<name>A0A9W9ZF35_9CNID</name>
<feature type="compositionally biased region" description="Basic and acidic residues" evidence="1">
    <location>
        <begin position="31"/>
        <end position="41"/>
    </location>
</feature>
<dbReference type="OrthoDB" id="5963157at2759"/>
<dbReference type="EMBL" id="MU826355">
    <property type="protein sequence ID" value="KAJ7379819.1"/>
    <property type="molecule type" value="Genomic_DNA"/>
</dbReference>
<accession>A0A9W9ZF35</accession>
<dbReference type="AlphaFoldDB" id="A0A9W9ZF35"/>
<keyword evidence="3" id="KW-1185">Reference proteome</keyword>
<organism evidence="2 3">
    <name type="scientific">Desmophyllum pertusum</name>
    <dbReference type="NCBI Taxonomy" id="174260"/>
    <lineage>
        <taxon>Eukaryota</taxon>
        <taxon>Metazoa</taxon>
        <taxon>Cnidaria</taxon>
        <taxon>Anthozoa</taxon>
        <taxon>Hexacorallia</taxon>
        <taxon>Scleractinia</taxon>
        <taxon>Caryophylliina</taxon>
        <taxon>Caryophylliidae</taxon>
        <taxon>Desmophyllum</taxon>
    </lineage>
</organism>
<sequence>MRKGAIEMRISPASNISSEANSSTSAQNVSEKTDAVERMENPFRNLHPKIYYRQKNATSKKVIIDNKRAELKPDINSSPLSNNVNLKTDHSIKQSNSTSQIRANDDSVVVDERKRREENGRFVEGRFCRETNLHDQDTLADFNQRNMSLSNEASEGENVTFPLLVLPRAVRENTRSIKSLEPSSESNKGILPPIKDVPSFISLVQEEDIQKKKGRRKRIRHTQATRFDDDRLSWWNTYSTYPTAPTAREDLASESMAGKYTQGHRPDTRRLWRGSQAIIKTTNYTKNADDCNTRLSRVTSQTLPAWTCSHYDDASEKMNRDYMILKAKIHRSSFI</sequence>
<comment type="caution">
    <text evidence="2">The sequence shown here is derived from an EMBL/GenBank/DDBJ whole genome shotgun (WGS) entry which is preliminary data.</text>
</comment>
<feature type="compositionally biased region" description="Polar residues" evidence="1">
    <location>
        <begin position="75"/>
        <end position="86"/>
    </location>
</feature>
<evidence type="ECO:0000256" key="1">
    <source>
        <dbReference type="SAM" id="MobiDB-lite"/>
    </source>
</evidence>
<feature type="region of interest" description="Disordered" evidence="1">
    <location>
        <begin position="1"/>
        <end position="42"/>
    </location>
</feature>
<reference evidence="2" key="1">
    <citation type="submission" date="2023-01" db="EMBL/GenBank/DDBJ databases">
        <title>Genome assembly of the deep-sea coral Lophelia pertusa.</title>
        <authorList>
            <person name="Herrera S."/>
            <person name="Cordes E."/>
        </authorList>
    </citation>
    <scope>NUCLEOTIDE SEQUENCE</scope>
    <source>
        <strain evidence="2">USNM1676648</strain>
        <tissue evidence="2">Polyp</tissue>
    </source>
</reference>
<gene>
    <name evidence="2" type="ORF">OS493_012566</name>
</gene>
<protein>
    <submittedName>
        <fullName evidence="2">Uncharacterized protein</fullName>
    </submittedName>
</protein>
<feature type="compositionally biased region" description="Low complexity" evidence="1">
    <location>
        <begin position="11"/>
        <end position="28"/>
    </location>
</feature>